<dbReference type="STRING" id="1149755.A0A2J6RWX5"/>
<dbReference type="AlphaFoldDB" id="A0A2J6RWX5"/>
<feature type="compositionally biased region" description="Basic and acidic residues" evidence="1">
    <location>
        <begin position="892"/>
        <end position="903"/>
    </location>
</feature>
<name>A0A2J6RWX5_HYAVF</name>
<evidence type="ECO:0000313" key="3">
    <source>
        <dbReference type="Proteomes" id="UP000235786"/>
    </source>
</evidence>
<evidence type="ECO:0000313" key="2">
    <source>
        <dbReference type="EMBL" id="PMD43020.1"/>
    </source>
</evidence>
<accession>A0A2J6RWX5</accession>
<organism evidence="2 3">
    <name type="scientific">Hyaloscypha variabilis (strain UAMH 11265 / GT02V1 / F)</name>
    <name type="common">Meliniomyces variabilis</name>
    <dbReference type="NCBI Taxonomy" id="1149755"/>
    <lineage>
        <taxon>Eukaryota</taxon>
        <taxon>Fungi</taxon>
        <taxon>Dikarya</taxon>
        <taxon>Ascomycota</taxon>
        <taxon>Pezizomycotina</taxon>
        <taxon>Leotiomycetes</taxon>
        <taxon>Helotiales</taxon>
        <taxon>Hyaloscyphaceae</taxon>
        <taxon>Hyaloscypha</taxon>
        <taxon>Hyaloscypha variabilis</taxon>
    </lineage>
</organism>
<reference evidence="2 3" key="1">
    <citation type="submission" date="2016-04" db="EMBL/GenBank/DDBJ databases">
        <title>A degradative enzymes factory behind the ericoid mycorrhizal symbiosis.</title>
        <authorList>
            <consortium name="DOE Joint Genome Institute"/>
            <person name="Martino E."/>
            <person name="Morin E."/>
            <person name="Grelet G."/>
            <person name="Kuo A."/>
            <person name="Kohler A."/>
            <person name="Daghino S."/>
            <person name="Barry K."/>
            <person name="Choi C."/>
            <person name="Cichocki N."/>
            <person name="Clum A."/>
            <person name="Copeland A."/>
            <person name="Hainaut M."/>
            <person name="Haridas S."/>
            <person name="Labutti K."/>
            <person name="Lindquist E."/>
            <person name="Lipzen A."/>
            <person name="Khouja H.-R."/>
            <person name="Murat C."/>
            <person name="Ohm R."/>
            <person name="Olson A."/>
            <person name="Spatafora J."/>
            <person name="Veneault-Fourrey C."/>
            <person name="Henrissat B."/>
            <person name="Grigoriev I."/>
            <person name="Martin F."/>
            <person name="Perotto S."/>
        </authorList>
    </citation>
    <scope>NUCLEOTIDE SEQUENCE [LARGE SCALE GENOMIC DNA]</scope>
    <source>
        <strain evidence="2 3">F</strain>
    </source>
</reference>
<dbReference type="Proteomes" id="UP000235786">
    <property type="component" value="Unassembled WGS sequence"/>
</dbReference>
<proteinExistence type="predicted"/>
<feature type="region of interest" description="Disordered" evidence="1">
    <location>
        <begin position="889"/>
        <end position="925"/>
    </location>
</feature>
<sequence length="925" mass="106013">MADDKDDNVRDLRRLAKRYGITIQSPPNAQQWPAVHQRLFESISKIGDQKFDTFCASIDIRSNDEPWREQTKYRAEWLAKRAARLFNQQRNESGWRFGLENDVLRRFSVEVACPKCRARIWRSEIEACINELDEVAANLADRRKNRKSCTCAPNDRPQDYYEIGTNPLFDDRTQEVIFHDPLLRSQLPKQEPDRVYGLQETNNFEKLLSTPMPSALANDADITLRELVRSSPFRDGVEPLLFPFLILEAKSGKSSSGFYEIQTQTAFPIFALLKLQEDLLARVQDSGVADRPLIWFFANRGDAWRVYGCCLSDSEPTRYDILHLWDGSIMSKDSSLQLLLIVDYIFDWARDIYRPSILRQLKSLVTGSTFDQISLTDDSDIISMRRNISNWIQAAPSTVAGLDFEQDFGEHNIASTPDHQSSLRIPIPNTKLGTLRSAALIETRVEGLFITEQNVTKLLQLAGGEEPARQLLNFLAKWNELLLLTGDDLDDLEEAWMSRSRFATESPAPSTSSEFYVLIETKTFMNTSWTIVRELTYLAVSKEAFEIIFTYANYKIQHPGRQLVAKAARSCSKTVLIETLRCLLSGSPGQLFIAATTCICLSLYALPEKKRSDHAPPIQTLAFGNLRRPRLPEFIQKFHKIGKRKERRKWIIPRNVYELPPKERSDWLKKRYPEDRVPAPEDLSFIRNAEGIRLVSEKDLHEEGRCARCILGSKYDEKPHHFTASGPNVFSAYGLDLVISLNLADDDSDRHDICLFAVTDVPEVAGDKELAVIVEDLLQSGHGYHTIRHPIPQGLRRSIDLRGGDTIWNLPLHYRPFTGKERIDVTDWVSELKSLPILDSAKKRSTDFRWDGLQMLLHYLGKGKPWAEAVREIKLKDRSTSNNVRSDVYVQSDKDERRRREEAGEMVEPRPIIHWGPFPESTRGD</sequence>
<protein>
    <submittedName>
        <fullName evidence="2">Uncharacterized protein</fullName>
    </submittedName>
</protein>
<gene>
    <name evidence="2" type="ORF">L207DRAFT_526236</name>
</gene>
<dbReference type="OrthoDB" id="3538597at2759"/>
<dbReference type="EMBL" id="KZ613942">
    <property type="protein sequence ID" value="PMD43020.1"/>
    <property type="molecule type" value="Genomic_DNA"/>
</dbReference>
<evidence type="ECO:0000256" key="1">
    <source>
        <dbReference type="SAM" id="MobiDB-lite"/>
    </source>
</evidence>
<keyword evidence="3" id="KW-1185">Reference proteome</keyword>